<accession>A0A6C0EWQ1</accession>
<keyword evidence="1" id="KW-0812">Transmembrane</keyword>
<feature type="transmembrane region" description="Helical" evidence="1">
    <location>
        <begin position="12"/>
        <end position="28"/>
    </location>
</feature>
<proteinExistence type="predicted"/>
<keyword evidence="1" id="KW-1133">Transmembrane helix</keyword>
<dbReference type="AlphaFoldDB" id="A0A6C0EWQ1"/>
<sequence>MDSFDKMFKKEHVSQNVLAVLFIVYLIMGYKTPEPVAGMIDTTIGKIVVVLVAVLLFAYANPVLGVLGLFVAFDLIRRSSLSTGTYALEKYMPTEAKKYTELTQYNQFPYTLEEEMVKKMAPTKYVASDSTQVHFSPILDDTHDAAPINYTGVI</sequence>
<organism evidence="2">
    <name type="scientific">viral metagenome</name>
    <dbReference type="NCBI Taxonomy" id="1070528"/>
    <lineage>
        <taxon>unclassified sequences</taxon>
        <taxon>metagenomes</taxon>
        <taxon>organismal metagenomes</taxon>
    </lineage>
</organism>
<protein>
    <submittedName>
        <fullName evidence="2">Uncharacterized protein</fullName>
    </submittedName>
</protein>
<dbReference type="EMBL" id="MN738947">
    <property type="protein sequence ID" value="QHT32729.1"/>
    <property type="molecule type" value="Genomic_DNA"/>
</dbReference>
<evidence type="ECO:0000313" key="2">
    <source>
        <dbReference type="EMBL" id="QHT32729.1"/>
    </source>
</evidence>
<keyword evidence="1" id="KW-0472">Membrane</keyword>
<reference evidence="2" key="1">
    <citation type="journal article" date="2020" name="Nature">
        <title>Giant virus diversity and host interactions through global metagenomics.</title>
        <authorList>
            <person name="Schulz F."/>
            <person name="Roux S."/>
            <person name="Paez-Espino D."/>
            <person name="Jungbluth S."/>
            <person name="Walsh D.A."/>
            <person name="Denef V.J."/>
            <person name="McMahon K.D."/>
            <person name="Konstantinidis K.T."/>
            <person name="Eloe-Fadrosh E.A."/>
            <person name="Kyrpides N.C."/>
            <person name="Woyke T."/>
        </authorList>
    </citation>
    <scope>NUCLEOTIDE SEQUENCE</scope>
    <source>
        <strain evidence="2">GVMAG-M-3300009161-30</strain>
    </source>
</reference>
<evidence type="ECO:0000256" key="1">
    <source>
        <dbReference type="SAM" id="Phobius"/>
    </source>
</evidence>
<feature type="transmembrane region" description="Helical" evidence="1">
    <location>
        <begin position="48"/>
        <end position="73"/>
    </location>
</feature>
<name>A0A6C0EWQ1_9ZZZZ</name>